<sequence>MARTRSDSGLSSARLGMTSYNYLSSHGGQLATSTPLTGTPAAGLKAVSTPSAAGLTPGLRVALQESARVRRRLADELTKEAIAAAGPSAERRQLLDAVSGALSYQLEDEAGRLRRLHQQQLQQLRAELEQLQRERQLETDQLRDQVAVAERTLQQASREHSRQLAARDSQLTALREELTHTRQQHQLDRQRLVSELSRSLEQERSALRRRHGRQLLTLSQSAAARLADSAQQQQLATQQLLVTVKSLELELDRRQEQLEAERSRSAELERLLLKKRTARRSVGTQLR</sequence>
<evidence type="ECO:0000313" key="3">
    <source>
        <dbReference type="Proteomes" id="UP000440578"/>
    </source>
</evidence>
<dbReference type="Proteomes" id="UP000440578">
    <property type="component" value="Unassembled WGS sequence"/>
</dbReference>
<dbReference type="EMBL" id="VIIS01001068">
    <property type="protein sequence ID" value="KAF0302355.1"/>
    <property type="molecule type" value="Genomic_DNA"/>
</dbReference>
<feature type="coiled-coil region" evidence="1">
    <location>
        <begin position="114"/>
        <end position="159"/>
    </location>
</feature>
<name>A0A6A4W7A6_AMPAM</name>
<keyword evidence="3" id="KW-1185">Reference proteome</keyword>
<keyword evidence="1" id="KW-0175">Coiled coil</keyword>
<organism evidence="2 3">
    <name type="scientific">Amphibalanus amphitrite</name>
    <name type="common">Striped barnacle</name>
    <name type="synonym">Balanus amphitrite</name>
    <dbReference type="NCBI Taxonomy" id="1232801"/>
    <lineage>
        <taxon>Eukaryota</taxon>
        <taxon>Metazoa</taxon>
        <taxon>Ecdysozoa</taxon>
        <taxon>Arthropoda</taxon>
        <taxon>Crustacea</taxon>
        <taxon>Multicrustacea</taxon>
        <taxon>Cirripedia</taxon>
        <taxon>Thoracica</taxon>
        <taxon>Thoracicalcarea</taxon>
        <taxon>Balanomorpha</taxon>
        <taxon>Balanoidea</taxon>
        <taxon>Balanidae</taxon>
        <taxon>Amphibalaninae</taxon>
        <taxon>Amphibalanus</taxon>
    </lineage>
</organism>
<dbReference type="AlphaFoldDB" id="A0A6A4W7A6"/>
<protein>
    <submittedName>
        <fullName evidence="2">Uncharacterized protein</fullName>
    </submittedName>
</protein>
<comment type="caution">
    <text evidence="2">The sequence shown here is derived from an EMBL/GenBank/DDBJ whole genome shotgun (WGS) entry which is preliminary data.</text>
</comment>
<evidence type="ECO:0000313" key="2">
    <source>
        <dbReference type="EMBL" id="KAF0302355.1"/>
    </source>
</evidence>
<evidence type="ECO:0000256" key="1">
    <source>
        <dbReference type="SAM" id="Coils"/>
    </source>
</evidence>
<feature type="coiled-coil region" evidence="1">
    <location>
        <begin position="244"/>
        <end position="271"/>
    </location>
</feature>
<gene>
    <name evidence="2" type="ORF">FJT64_025536</name>
</gene>
<proteinExistence type="predicted"/>
<reference evidence="2 3" key="1">
    <citation type="submission" date="2019-07" db="EMBL/GenBank/DDBJ databases">
        <title>Draft genome assembly of a fouling barnacle, Amphibalanus amphitrite (Darwin, 1854): The first reference genome for Thecostraca.</title>
        <authorList>
            <person name="Kim W."/>
        </authorList>
    </citation>
    <scope>NUCLEOTIDE SEQUENCE [LARGE SCALE GENOMIC DNA]</scope>
    <source>
        <strain evidence="2">SNU_AA5</strain>
        <tissue evidence="2">Soma without cirri and trophi</tissue>
    </source>
</reference>
<accession>A0A6A4W7A6</accession>